<dbReference type="InterPro" id="IPR011009">
    <property type="entry name" value="Kinase-like_dom_sf"/>
</dbReference>
<reference evidence="3" key="1">
    <citation type="journal article" date="2019" name="Int. J. Syst. Evol. Microbiol.">
        <title>The Global Catalogue of Microorganisms (GCM) 10K type strain sequencing project: providing services to taxonomists for standard genome sequencing and annotation.</title>
        <authorList>
            <consortium name="The Broad Institute Genomics Platform"/>
            <consortium name="The Broad Institute Genome Sequencing Center for Infectious Disease"/>
            <person name="Wu L."/>
            <person name="Ma J."/>
        </authorList>
    </citation>
    <scope>NUCLEOTIDE SEQUENCE [LARGE SCALE GENOMIC DNA]</scope>
    <source>
        <strain evidence="3">JCM 14718</strain>
    </source>
</reference>
<gene>
    <name evidence="2" type="ORF">GCM10009765_41840</name>
</gene>
<dbReference type="EMBL" id="BAAANY010000015">
    <property type="protein sequence ID" value="GAA1688000.1"/>
    <property type="molecule type" value="Genomic_DNA"/>
</dbReference>
<name>A0ABP4TH26_9ACTN</name>
<comment type="caution">
    <text evidence="2">The sequence shown here is derived from an EMBL/GenBank/DDBJ whole genome shotgun (WGS) entry which is preliminary data.</text>
</comment>
<organism evidence="2 3">
    <name type="scientific">Fodinicola feengrottensis</name>
    <dbReference type="NCBI Taxonomy" id="435914"/>
    <lineage>
        <taxon>Bacteria</taxon>
        <taxon>Bacillati</taxon>
        <taxon>Actinomycetota</taxon>
        <taxon>Actinomycetes</taxon>
        <taxon>Mycobacteriales</taxon>
        <taxon>Fodinicola</taxon>
    </lineage>
</organism>
<dbReference type="RefSeq" id="WP_344311962.1">
    <property type="nucleotide sequence ID" value="NZ_BAAANY010000015.1"/>
</dbReference>
<proteinExistence type="predicted"/>
<dbReference type="Proteomes" id="UP001500618">
    <property type="component" value="Unassembled WGS sequence"/>
</dbReference>
<dbReference type="Pfam" id="PF01636">
    <property type="entry name" value="APH"/>
    <property type="match status" value="1"/>
</dbReference>
<protein>
    <recommendedName>
        <fullName evidence="1">Aminoglycoside phosphotransferase domain-containing protein</fullName>
    </recommendedName>
</protein>
<evidence type="ECO:0000259" key="1">
    <source>
        <dbReference type="Pfam" id="PF01636"/>
    </source>
</evidence>
<evidence type="ECO:0000313" key="3">
    <source>
        <dbReference type="Proteomes" id="UP001500618"/>
    </source>
</evidence>
<dbReference type="InterPro" id="IPR002575">
    <property type="entry name" value="Aminoglycoside_PTrfase"/>
</dbReference>
<feature type="domain" description="Aminoglycoside phosphotransferase" evidence="1">
    <location>
        <begin position="174"/>
        <end position="350"/>
    </location>
</feature>
<dbReference type="SUPFAM" id="SSF56112">
    <property type="entry name" value="Protein kinase-like (PK-like)"/>
    <property type="match status" value="1"/>
</dbReference>
<accession>A0ABP4TH26</accession>
<keyword evidence="3" id="KW-1185">Reference proteome</keyword>
<evidence type="ECO:0000313" key="2">
    <source>
        <dbReference type="EMBL" id="GAA1688000.1"/>
    </source>
</evidence>
<sequence>MSDIDADIGLAALPDSPAIAILDERLSNRAAVDLARVARRLWPEPSRVEVASRRTPLPSDRRPVRELAFVPNVREPRMLVPADLPRAASGAVRRFSAGLSRTEHLTRLAAGLALRLPGAGRLLADRLRISSAGHCAENIETHLSELLGMPVLVSIGVGALRANQKPVLQVFDRTGRTVAFVKVGDGPISRQLVEREARALREVTSRCWQRLRTPTVVHDGGWRDLRLLVVSPVPAASRPRLGRPSGPPVAAMAELAAGFDSGVCPVADSPLFVRLRETVDTLTDGHHAEELRLALEKIANRCADVRLPLGGWHGDWTPWNMSVRGQQVGLWDWERFDTGVPVGFDLMHFLVQAAAQRHGISAPVIERAVTLAGQRLGPDGDLIGTLYTATIAARYLYAAQAATGAPLREQARLMLRIAGRRAGSVEPDVQGRCR</sequence>